<accession>A0A2I0A3T3</accession>
<protein>
    <submittedName>
        <fullName evidence="1">Uncharacterized protein</fullName>
    </submittedName>
</protein>
<reference evidence="1 2" key="1">
    <citation type="journal article" date="2017" name="Nature">
        <title>The Apostasia genome and the evolution of orchids.</title>
        <authorList>
            <person name="Zhang G.Q."/>
            <person name="Liu K.W."/>
            <person name="Li Z."/>
            <person name="Lohaus R."/>
            <person name="Hsiao Y.Y."/>
            <person name="Niu S.C."/>
            <person name="Wang J.Y."/>
            <person name="Lin Y.C."/>
            <person name="Xu Q."/>
            <person name="Chen L.J."/>
            <person name="Yoshida K."/>
            <person name="Fujiwara S."/>
            <person name="Wang Z.W."/>
            <person name="Zhang Y.Q."/>
            <person name="Mitsuda N."/>
            <person name="Wang M."/>
            <person name="Liu G.H."/>
            <person name="Pecoraro L."/>
            <person name="Huang H.X."/>
            <person name="Xiao X.J."/>
            <person name="Lin M."/>
            <person name="Wu X.Y."/>
            <person name="Wu W.L."/>
            <person name="Chen Y.Y."/>
            <person name="Chang S.B."/>
            <person name="Sakamoto S."/>
            <person name="Ohme-Takagi M."/>
            <person name="Yagi M."/>
            <person name="Zeng S.J."/>
            <person name="Shen C.Y."/>
            <person name="Yeh C.M."/>
            <person name="Luo Y.B."/>
            <person name="Tsai W.C."/>
            <person name="Van de Peer Y."/>
            <person name="Liu Z.J."/>
        </authorList>
    </citation>
    <scope>NUCLEOTIDE SEQUENCE [LARGE SCALE GENOMIC DNA]</scope>
    <source>
        <strain evidence="2">cv. Shenzhen</strain>
        <tissue evidence="1">Stem</tissue>
    </source>
</reference>
<evidence type="ECO:0000313" key="1">
    <source>
        <dbReference type="EMBL" id="PKA50208.1"/>
    </source>
</evidence>
<organism evidence="1 2">
    <name type="scientific">Apostasia shenzhenica</name>
    <dbReference type="NCBI Taxonomy" id="1088818"/>
    <lineage>
        <taxon>Eukaryota</taxon>
        <taxon>Viridiplantae</taxon>
        <taxon>Streptophyta</taxon>
        <taxon>Embryophyta</taxon>
        <taxon>Tracheophyta</taxon>
        <taxon>Spermatophyta</taxon>
        <taxon>Magnoliopsida</taxon>
        <taxon>Liliopsida</taxon>
        <taxon>Asparagales</taxon>
        <taxon>Orchidaceae</taxon>
        <taxon>Apostasioideae</taxon>
        <taxon>Apostasia</taxon>
    </lineage>
</organism>
<gene>
    <name evidence="1" type="ORF">AXF42_Ash017801</name>
</gene>
<keyword evidence="2" id="KW-1185">Reference proteome</keyword>
<dbReference type="AlphaFoldDB" id="A0A2I0A3T3"/>
<dbReference type="EMBL" id="KZ452027">
    <property type="protein sequence ID" value="PKA50208.1"/>
    <property type="molecule type" value="Genomic_DNA"/>
</dbReference>
<dbReference type="Proteomes" id="UP000236161">
    <property type="component" value="Unassembled WGS sequence"/>
</dbReference>
<sequence length="120" mass="12937">MTMAVAARGATSWNHKPRRSCERVQAACGNREHTEGRCDPWSSRRAPPACARGTAGEVRMVERSIVQIMTTTYGYVDSSVLVFSLVLQSMIGATDNATIVVVLVSKIGGDKVKIGKVLIT</sequence>
<evidence type="ECO:0000313" key="2">
    <source>
        <dbReference type="Proteomes" id="UP000236161"/>
    </source>
</evidence>
<proteinExistence type="predicted"/>
<name>A0A2I0A3T3_9ASPA</name>